<dbReference type="Pfam" id="PF18735">
    <property type="entry name" value="HEPN_RiboL-PSP"/>
    <property type="match status" value="1"/>
</dbReference>
<evidence type="ECO:0000259" key="1">
    <source>
        <dbReference type="Pfam" id="PF18735"/>
    </source>
</evidence>
<dbReference type="RefSeq" id="WP_258732748.1">
    <property type="nucleotide sequence ID" value="NZ_JANTHZ010000004.1"/>
</dbReference>
<gene>
    <name evidence="2" type="ORF">NVS89_10820</name>
</gene>
<dbReference type="EMBL" id="JANTHZ010000004">
    <property type="protein sequence ID" value="MCS0495591.1"/>
    <property type="molecule type" value="Genomic_DNA"/>
</dbReference>
<evidence type="ECO:0000313" key="2">
    <source>
        <dbReference type="EMBL" id="MCS0495591.1"/>
    </source>
</evidence>
<organism evidence="2 3">
    <name type="scientific">Ancylobacter mangrovi</name>
    <dbReference type="NCBI Taxonomy" id="2972472"/>
    <lineage>
        <taxon>Bacteria</taxon>
        <taxon>Pseudomonadati</taxon>
        <taxon>Pseudomonadota</taxon>
        <taxon>Alphaproteobacteria</taxon>
        <taxon>Hyphomicrobiales</taxon>
        <taxon>Xanthobacteraceae</taxon>
        <taxon>Ancylobacter</taxon>
    </lineage>
</organism>
<dbReference type="Proteomes" id="UP001151088">
    <property type="component" value="Unassembled WGS sequence"/>
</dbReference>
<feature type="domain" description="RiboL-PSP-HEPN" evidence="1">
    <location>
        <begin position="41"/>
        <end position="177"/>
    </location>
</feature>
<keyword evidence="3" id="KW-1185">Reference proteome</keyword>
<protein>
    <submittedName>
        <fullName evidence="2">HEPN domain-containing protein</fullName>
    </submittedName>
</protein>
<accession>A0A9X2T435</accession>
<name>A0A9X2T435_9HYPH</name>
<reference evidence="2" key="1">
    <citation type="submission" date="2022-08" db="EMBL/GenBank/DDBJ databases">
        <authorList>
            <person name="Li F."/>
        </authorList>
    </citation>
    <scope>NUCLEOTIDE SEQUENCE</scope>
    <source>
        <strain evidence="2">MQZ15Z-1</strain>
    </source>
</reference>
<dbReference type="InterPro" id="IPR041519">
    <property type="entry name" value="HEPN_RiboL-PSP"/>
</dbReference>
<dbReference type="AlphaFoldDB" id="A0A9X2T435"/>
<sequence>MPLQLHYIDEIIAARKALHGGGRGAPRLLASNAGSQQAERVGAALNRSCIVLLSAVLQSFVEDVFKAEARHRYQRLNTDPLFETYWKQMKMWGNPSDENVTALFLRIGIPDVFAGLSWQRTPTAAIKKKLRHLNQIRNGIAHGNAHLRVDNANYSLTMAKIENFRNFAEAFGDRFEAHVQGFR</sequence>
<proteinExistence type="predicted"/>
<evidence type="ECO:0000313" key="3">
    <source>
        <dbReference type="Proteomes" id="UP001151088"/>
    </source>
</evidence>
<comment type="caution">
    <text evidence="2">The sequence shown here is derived from an EMBL/GenBank/DDBJ whole genome shotgun (WGS) entry which is preliminary data.</text>
</comment>